<reference evidence="7 8" key="1">
    <citation type="submission" date="2017-09" db="EMBL/GenBank/DDBJ databases">
        <authorList>
            <person name="Ehlers B."/>
            <person name="Leendertz F.H."/>
        </authorList>
    </citation>
    <scope>NUCLEOTIDE SEQUENCE [LARGE SCALE GENOMIC DNA]</scope>
    <source>
        <strain evidence="7 8">CGMCC 4.7095</strain>
    </source>
</reference>
<evidence type="ECO:0000259" key="6">
    <source>
        <dbReference type="PROSITE" id="PS50075"/>
    </source>
</evidence>
<dbReference type="FunFam" id="3.40.50.980:FF:000001">
    <property type="entry name" value="Non-ribosomal peptide synthetase"/>
    <property type="match status" value="1"/>
</dbReference>
<dbReference type="Gene3D" id="3.30.559.10">
    <property type="entry name" value="Chloramphenicol acetyltransferase-like domain"/>
    <property type="match status" value="2"/>
</dbReference>
<dbReference type="InterPro" id="IPR029058">
    <property type="entry name" value="AB_hydrolase_fold"/>
</dbReference>
<dbReference type="InterPro" id="IPR009081">
    <property type="entry name" value="PP-bd_ACP"/>
</dbReference>
<dbReference type="InterPro" id="IPR020845">
    <property type="entry name" value="AMP-binding_CS"/>
</dbReference>
<evidence type="ECO:0000256" key="4">
    <source>
        <dbReference type="ARBA" id="ARBA00022553"/>
    </source>
</evidence>
<dbReference type="InterPro" id="IPR020806">
    <property type="entry name" value="PKS_PP-bd"/>
</dbReference>
<dbReference type="GO" id="GO:0008610">
    <property type="term" value="P:lipid biosynthetic process"/>
    <property type="evidence" value="ECO:0007669"/>
    <property type="project" value="UniProtKB-ARBA"/>
</dbReference>
<dbReference type="Gene3D" id="3.30.559.30">
    <property type="entry name" value="Nonribosomal peptide synthetase, condensation domain"/>
    <property type="match status" value="2"/>
</dbReference>
<accession>A0A286DLF7</accession>
<dbReference type="InterPro" id="IPR000873">
    <property type="entry name" value="AMP-dep_synth/lig_dom"/>
</dbReference>
<dbReference type="FunFam" id="2.30.38.10:FF:000001">
    <property type="entry name" value="Non-ribosomal peptide synthetase PvdI"/>
    <property type="match status" value="1"/>
</dbReference>
<comment type="similarity">
    <text evidence="2">Belongs to the ATP-dependent AMP-binding enzyme family.</text>
</comment>
<evidence type="ECO:0000313" key="7">
    <source>
        <dbReference type="EMBL" id="SOD59518.1"/>
    </source>
</evidence>
<gene>
    <name evidence="7" type="ORF">SAMN06297387_101645</name>
</gene>
<dbReference type="GO" id="GO:0031177">
    <property type="term" value="F:phosphopantetheine binding"/>
    <property type="evidence" value="ECO:0007669"/>
    <property type="project" value="InterPro"/>
</dbReference>
<evidence type="ECO:0000256" key="5">
    <source>
        <dbReference type="SAM" id="MobiDB-lite"/>
    </source>
</evidence>
<dbReference type="FunFam" id="1.10.1200.10:FF:000016">
    <property type="entry name" value="Non-ribosomal peptide synthase"/>
    <property type="match status" value="1"/>
</dbReference>
<dbReference type="InterPro" id="IPR023213">
    <property type="entry name" value="CAT-like_dom_sf"/>
</dbReference>
<dbReference type="SMART" id="SM00823">
    <property type="entry name" value="PKS_PP"/>
    <property type="match status" value="2"/>
</dbReference>
<dbReference type="InterPro" id="IPR010071">
    <property type="entry name" value="AA_adenyl_dom"/>
</dbReference>
<dbReference type="GO" id="GO:0043041">
    <property type="term" value="P:amino acid activation for nonribosomal peptide biosynthetic process"/>
    <property type="evidence" value="ECO:0007669"/>
    <property type="project" value="TreeGrafter"/>
</dbReference>
<feature type="region of interest" description="Disordered" evidence="5">
    <location>
        <begin position="2086"/>
        <end position="2110"/>
    </location>
</feature>
<keyword evidence="4" id="KW-0597">Phosphoprotein</keyword>
<dbReference type="PROSITE" id="PS50075">
    <property type="entry name" value="CARRIER"/>
    <property type="match status" value="2"/>
</dbReference>
<dbReference type="FunFam" id="3.40.50.980:FF:000002">
    <property type="entry name" value="Enterobactin synthetase component F"/>
    <property type="match status" value="1"/>
</dbReference>
<dbReference type="InterPro" id="IPR001242">
    <property type="entry name" value="Condensation_dom"/>
</dbReference>
<dbReference type="GO" id="GO:0003824">
    <property type="term" value="F:catalytic activity"/>
    <property type="evidence" value="ECO:0007669"/>
    <property type="project" value="InterPro"/>
</dbReference>
<dbReference type="Pfam" id="PF00550">
    <property type="entry name" value="PP-binding"/>
    <property type="match status" value="2"/>
</dbReference>
<dbReference type="Pfam" id="PF00668">
    <property type="entry name" value="Condensation"/>
    <property type="match status" value="2"/>
</dbReference>
<dbReference type="Gene3D" id="3.30.300.30">
    <property type="match status" value="2"/>
</dbReference>
<dbReference type="InterPro" id="IPR036736">
    <property type="entry name" value="ACP-like_sf"/>
</dbReference>
<dbReference type="NCBIfam" id="TIGR01733">
    <property type="entry name" value="AA-adenyl-dom"/>
    <property type="match status" value="1"/>
</dbReference>
<dbReference type="CDD" id="cd19531">
    <property type="entry name" value="LCL_NRPS-like"/>
    <property type="match status" value="2"/>
</dbReference>
<comment type="cofactor">
    <cofactor evidence="1">
        <name>pantetheine 4'-phosphate</name>
        <dbReference type="ChEBI" id="CHEBI:47942"/>
    </cofactor>
</comment>
<feature type="domain" description="Carrier" evidence="6">
    <location>
        <begin position="973"/>
        <end position="1048"/>
    </location>
</feature>
<sequence length="2125" mass="230030">MTDDLFDCSLLQRRLWFVDRLNPGDAAYNISLGSRIRGPLDAELLEASLDAVVARHGALRTCFVEVGGEPRQRVLPGARVPLVRTDLTREAAHDPAAAERRALALAAEENHAPFDLSRAPLLRARLIRLGPEDHLLTLTVHHIVFDGWSAGILLDDLSRAYRDDARLPPPPAQFTDLVAWERSTLHRDERERLLSWWRERLDGAPTVLDLVTDRPRPAVQAHRGARHTLRLPEETAEAVEALGRVYQVTPFLTLLAAFGTVLARHADQDELLLGTPVAARPDTRFEEAVGLFLNTVLIRYDATGDPTFAQLLSRVRGTALDAFEHQQVPFESLVNELDREHSLSRNPLCQVFVNAEPEPSPLTLAGCAVEPLTNEQLSAKFDLTLYVRTREGGLELELVYDADLFTADRAAELLDQTGLLLAQIGRNPHLPVREYTLVTERCREGLPDPTRPIERRWAGSVLDRLARHRAATPDRTVLSAPGRDWTFAELDADADRLADRLLAAGVRRGDVVGLLTTRDPSTAIGMFAALKIGAPFVIMDSTLPAGRLEQCVAVSEPRALVVCAGPEALPPEAPPPGAGDIPVVRLDDPAWRAGDAGQPHAPALGPEEPVYAVFTSGTTGLPKCVRTTHGTLSHFFEWYEESQELGTADRFAVLSGLGYEPLMRDILMAVWAGASCHFPAHDRLEFAAIGQWLSDARITVAHLTPPYAEELATVLKPLPEMRLVGVGGDVLRRGTAVAWAALAPEARLLNYYGTTETPQAISVLSLRDRATEDGVRAFGNKLPIGPGIEGVELLCVNSAWQLCGVGEIGEVMVRTPYLARYVGQDRGGFLTSPWTEDPEDRIYRTGDRARWLGDGCLEFIGRTDHQVNLRGFRIEPGDVEAVLTRHPAVGQALVVVREDPHGDRRLVAYVTAPAGDEAPTARELRALVAESLPRHMEPAAFVVLDAFPLTVNGKIDRRALPAPVFGAAGSSRPAGTATERALAALWAEVLGVEDVGAEDDFFDLGGHSLLLARLLARVREELGASLALREVFERPTVAGWAELVEERAGEKAGPAAPDEDEGRYGEGEFALTSLQRRLWFLDRLHPGDTAYHMTVTARLRGRPDLGLLEDALNAVVARHGALRTHFVEVEGEPRQRVAAQVRVPLRRAAAGTEREALALAAEESRLPFDLGHGPLLRALLVEIAPGDQLLSLTVHHIVFDGWSAGILLGDLSAAYAHGARLDEAPARLTDLVAWERTALAQREEGLLSWWRERLDGAPTVLDLVTDRPRPAVQAHRGARHTLTLPEETAEAVEALGRAHGVTPFMTLLAAFGTVLARQADQDELLLGTPVAARPHSRFEEAVGLFLNTVLIRYDATGDPTFAQLLSRVRATALDAFEHQDVPFERLVTALAPAPDLSRNPLFQVLFSFQNTPRTALRLGDVDVELLDGSEARAQGDLCLRLARRERGVTGVLDYDSELFTPATAERLVRQFRTLLDAVTRRPDVPLSALPLAGPEERRTVLTDWQGPARDWTTATTLPGLLAEQAARTPAAEAVALGERRLTYAELHGRADALARRLRDHGVRPGTVVGVCLDRSPELVVALLAVLKAGGAYLPLEPELPRARLREMLADSAAPVVLAGPGRGTALGGAGRVVLAVTEETAPGGPEPLAGPDDLAYVLYTSGSTGAPKGVMVPHRGVVNRLCWMRDAYGLDGADRVLQKTPIGFDVSVWELFLPLISGGCLVLAEPGRHRDPDHLVEVIARERVTVCHFVPTMLGAFLDAPGVETLGSLRLVVCSGEELPAELARRARKTWDARLENLYGPTEASVDVTSWSVDGDDLWRVPIGAPLANVRAYVLDRRLAPVPVGAVGELYLGGVALARGYLGQPGRTAERFVADPFGPPGSRLYRTGDRARWLDGGALEFLGRTDHQVKLRGFRIEPGEIEAVLARHPAVGQALVAVREDGRGDRRLVAYVTATPGEGAPTARELRALVAESLPRHMEPAAFVVLDAFPLTVNGKIDRRALPAPVFGAAGSSRPAGTATERALAALWAEVLGVEDVGAEDDFFALGGDSMHAVAVVGRARARGLTLSVDALFRTPTVAALAEAHEERAHAGGAPAADQPPSDVGAFGLMTPEDRARLGLGRGPE</sequence>
<dbReference type="InterPro" id="IPR006162">
    <property type="entry name" value="Ppantetheine_attach_site"/>
</dbReference>
<dbReference type="Gene3D" id="3.40.50.980">
    <property type="match status" value="2"/>
</dbReference>
<dbReference type="Gene3D" id="3.40.50.12780">
    <property type="entry name" value="N-terminal domain of ligase-like"/>
    <property type="match status" value="1"/>
</dbReference>
<evidence type="ECO:0000256" key="1">
    <source>
        <dbReference type="ARBA" id="ARBA00001957"/>
    </source>
</evidence>
<name>A0A286DLF7_9ACTN</name>
<dbReference type="GO" id="GO:0017000">
    <property type="term" value="P:antibiotic biosynthetic process"/>
    <property type="evidence" value="ECO:0007669"/>
    <property type="project" value="UniProtKB-ARBA"/>
</dbReference>
<feature type="domain" description="Carrier" evidence="6">
    <location>
        <begin position="2015"/>
        <end position="2089"/>
    </location>
</feature>
<dbReference type="SUPFAM" id="SSF56801">
    <property type="entry name" value="Acetyl-CoA synthetase-like"/>
    <property type="match status" value="2"/>
</dbReference>
<dbReference type="RefSeq" id="WP_097229362.1">
    <property type="nucleotide sequence ID" value="NZ_OCNE01000001.1"/>
</dbReference>
<protein>
    <submittedName>
        <fullName evidence="7">Amino acid adenylation domain-containing protein</fullName>
    </submittedName>
</protein>
<dbReference type="InterPro" id="IPR025110">
    <property type="entry name" value="AMP-bd_C"/>
</dbReference>
<dbReference type="EMBL" id="OCNE01000001">
    <property type="protein sequence ID" value="SOD59518.1"/>
    <property type="molecule type" value="Genomic_DNA"/>
</dbReference>
<organism evidence="7 8">
    <name type="scientific">Streptomyces zhaozhouensis</name>
    <dbReference type="NCBI Taxonomy" id="1300267"/>
    <lineage>
        <taxon>Bacteria</taxon>
        <taxon>Bacillati</taxon>
        <taxon>Actinomycetota</taxon>
        <taxon>Actinomycetes</taxon>
        <taxon>Kitasatosporales</taxon>
        <taxon>Streptomycetaceae</taxon>
        <taxon>Streptomyces</taxon>
    </lineage>
</organism>
<dbReference type="InterPro" id="IPR042099">
    <property type="entry name" value="ANL_N_sf"/>
</dbReference>
<dbReference type="GO" id="GO:0072330">
    <property type="term" value="P:monocarboxylic acid biosynthetic process"/>
    <property type="evidence" value="ECO:0007669"/>
    <property type="project" value="UniProtKB-ARBA"/>
</dbReference>
<dbReference type="InterPro" id="IPR045851">
    <property type="entry name" value="AMP-bd_C_sf"/>
</dbReference>
<dbReference type="FunFam" id="3.30.300.30:FF:000010">
    <property type="entry name" value="Enterobactin synthetase component F"/>
    <property type="match status" value="2"/>
</dbReference>
<evidence type="ECO:0000313" key="8">
    <source>
        <dbReference type="Proteomes" id="UP000219072"/>
    </source>
</evidence>
<dbReference type="SUPFAM" id="SSF47336">
    <property type="entry name" value="ACP-like"/>
    <property type="match status" value="2"/>
</dbReference>
<dbReference type="CDD" id="cd17646">
    <property type="entry name" value="A_NRPS_AB3403-like"/>
    <property type="match status" value="1"/>
</dbReference>
<dbReference type="Gene3D" id="2.30.38.10">
    <property type="entry name" value="Luciferase, Domain 3"/>
    <property type="match status" value="1"/>
</dbReference>
<dbReference type="Gene3D" id="1.10.1200.10">
    <property type="entry name" value="ACP-like"/>
    <property type="match status" value="1"/>
</dbReference>
<dbReference type="FunFam" id="1.10.1200.10:FF:000005">
    <property type="entry name" value="Nonribosomal peptide synthetase 1"/>
    <property type="match status" value="1"/>
</dbReference>
<dbReference type="CDD" id="cd05930">
    <property type="entry name" value="A_NRPS"/>
    <property type="match status" value="1"/>
</dbReference>
<dbReference type="PROSITE" id="PS00012">
    <property type="entry name" value="PHOSPHOPANTETHEINE"/>
    <property type="match status" value="2"/>
</dbReference>
<dbReference type="FunFam" id="3.40.50.12780:FF:000012">
    <property type="entry name" value="Non-ribosomal peptide synthetase"/>
    <property type="match status" value="1"/>
</dbReference>
<dbReference type="PANTHER" id="PTHR45527:SF1">
    <property type="entry name" value="FATTY ACID SYNTHASE"/>
    <property type="match status" value="1"/>
</dbReference>
<proteinExistence type="inferred from homology"/>
<dbReference type="SUPFAM" id="SSF52777">
    <property type="entry name" value="CoA-dependent acyltransferases"/>
    <property type="match status" value="4"/>
</dbReference>
<keyword evidence="3" id="KW-0596">Phosphopantetheine</keyword>
<evidence type="ECO:0000256" key="2">
    <source>
        <dbReference type="ARBA" id="ARBA00006432"/>
    </source>
</evidence>
<dbReference type="Gene3D" id="3.40.50.1820">
    <property type="entry name" value="alpha/beta hydrolase"/>
    <property type="match status" value="1"/>
</dbReference>
<evidence type="ECO:0000256" key="3">
    <source>
        <dbReference type="ARBA" id="ARBA00022450"/>
    </source>
</evidence>
<dbReference type="GO" id="GO:0005829">
    <property type="term" value="C:cytosol"/>
    <property type="evidence" value="ECO:0007669"/>
    <property type="project" value="TreeGrafter"/>
</dbReference>
<dbReference type="PANTHER" id="PTHR45527">
    <property type="entry name" value="NONRIBOSOMAL PEPTIDE SYNTHETASE"/>
    <property type="match status" value="1"/>
</dbReference>
<dbReference type="Pfam" id="PF00501">
    <property type="entry name" value="AMP-binding"/>
    <property type="match status" value="2"/>
</dbReference>
<dbReference type="OrthoDB" id="2472181at2"/>
<dbReference type="PROSITE" id="PS00455">
    <property type="entry name" value="AMP_BINDING"/>
    <property type="match status" value="1"/>
</dbReference>
<dbReference type="Proteomes" id="UP000219072">
    <property type="component" value="Unassembled WGS sequence"/>
</dbReference>
<dbReference type="Pfam" id="PF13193">
    <property type="entry name" value="AMP-binding_C"/>
    <property type="match status" value="2"/>
</dbReference>
<keyword evidence="8" id="KW-1185">Reference proteome</keyword>
<dbReference type="GO" id="GO:0044550">
    <property type="term" value="P:secondary metabolite biosynthetic process"/>
    <property type="evidence" value="ECO:0007669"/>
    <property type="project" value="UniProtKB-ARBA"/>
</dbReference>